<dbReference type="PROSITE" id="PS50812">
    <property type="entry name" value="PWWP"/>
    <property type="match status" value="1"/>
</dbReference>
<comment type="similarity">
    <text evidence="3">Belongs to the HDGF family.</text>
</comment>
<dbReference type="Ensembl" id="ENSFCTT00005093165.1">
    <property type="protein sequence ID" value="ENSFCTP00005061772.1"/>
    <property type="gene ID" value="ENSFCTG00005033876.1"/>
</dbReference>
<keyword evidence="4" id="KW-0963">Cytoplasm</keyword>
<dbReference type="Proteomes" id="UP000823872">
    <property type="component" value="Chromosome A2"/>
</dbReference>
<dbReference type="CDD" id="cd20149">
    <property type="entry name" value="PWWP_HDGFL2"/>
    <property type="match status" value="1"/>
</dbReference>
<dbReference type="SMART" id="SM00293">
    <property type="entry name" value="PWWP"/>
    <property type="match status" value="1"/>
</dbReference>
<feature type="compositionally biased region" description="Basic and acidic residues" evidence="12">
    <location>
        <begin position="245"/>
        <end position="295"/>
    </location>
</feature>
<feature type="compositionally biased region" description="Basic and acidic residues" evidence="12">
    <location>
        <begin position="584"/>
        <end position="594"/>
    </location>
</feature>
<feature type="compositionally biased region" description="Basic and acidic residues" evidence="12">
    <location>
        <begin position="128"/>
        <end position="143"/>
    </location>
</feature>
<keyword evidence="7" id="KW-0175">Coiled coil</keyword>
<keyword evidence="8" id="KW-0233">DNA recombination</keyword>
<feature type="compositionally biased region" description="Basic and acidic residues" evidence="12">
    <location>
        <begin position="498"/>
        <end position="511"/>
    </location>
</feature>
<feature type="domain" description="PWWP" evidence="13">
    <location>
        <begin position="7"/>
        <end position="64"/>
    </location>
</feature>
<dbReference type="InterPro" id="IPR036218">
    <property type="entry name" value="HIVI-bd_sf"/>
</dbReference>
<feature type="compositionally biased region" description="Low complexity" evidence="12">
    <location>
        <begin position="180"/>
        <end position="202"/>
    </location>
</feature>
<evidence type="ECO:0000256" key="3">
    <source>
        <dbReference type="ARBA" id="ARBA00005309"/>
    </source>
</evidence>
<evidence type="ECO:0000256" key="6">
    <source>
        <dbReference type="ARBA" id="ARBA00022763"/>
    </source>
</evidence>
<evidence type="ECO:0000259" key="13">
    <source>
        <dbReference type="PROSITE" id="PS50812"/>
    </source>
</evidence>
<evidence type="ECO:0000256" key="10">
    <source>
        <dbReference type="ARBA" id="ARBA00023242"/>
    </source>
</evidence>
<keyword evidence="10" id="KW-0539">Nucleus</keyword>
<reference evidence="14 15" key="1">
    <citation type="submission" date="2021-02" db="EMBL/GenBank/DDBJ databases">
        <title>Safari Cat Assemblies.</title>
        <authorList>
            <person name="Bredemeyer K.R."/>
            <person name="Murphy W.J."/>
        </authorList>
    </citation>
    <scope>NUCLEOTIDE SEQUENCE [LARGE SCALE GENOMIC DNA]</scope>
</reference>
<keyword evidence="9" id="KW-0234">DNA repair</keyword>
<feature type="region of interest" description="Disordered" evidence="12">
    <location>
        <begin position="103"/>
        <end position="407"/>
    </location>
</feature>
<evidence type="ECO:0000256" key="12">
    <source>
        <dbReference type="SAM" id="MobiDB-lite"/>
    </source>
</evidence>
<dbReference type="InterPro" id="IPR000313">
    <property type="entry name" value="PWWP_dom"/>
</dbReference>
<evidence type="ECO:0000256" key="9">
    <source>
        <dbReference type="ARBA" id="ARBA00023204"/>
    </source>
</evidence>
<dbReference type="Pfam" id="PF00855">
    <property type="entry name" value="PWWP"/>
    <property type="match status" value="1"/>
</dbReference>
<dbReference type="Pfam" id="PF11467">
    <property type="entry name" value="LEDGF"/>
    <property type="match status" value="1"/>
</dbReference>
<comment type="subcellular location">
    <subcellularLocation>
        <location evidence="2">Cytoplasm</location>
    </subcellularLocation>
    <subcellularLocation>
        <location evidence="1">Nucleus</location>
    </subcellularLocation>
</comment>
<feature type="compositionally biased region" description="Basic and acidic residues" evidence="12">
    <location>
        <begin position="167"/>
        <end position="177"/>
    </location>
</feature>
<dbReference type="InterPro" id="IPR021567">
    <property type="entry name" value="LEDGF_IBD"/>
</dbReference>
<evidence type="ECO:0000256" key="1">
    <source>
        <dbReference type="ARBA" id="ARBA00004123"/>
    </source>
</evidence>
<evidence type="ECO:0000256" key="4">
    <source>
        <dbReference type="ARBA" id="ARBA00022490"/>
    </source>
</evidence>
<reference evidence="14" key="3">
    <citation type="submission" date="2025-09" db="UniProtKB">
        <authorList>
            <consortium name="Ensembl"/>
        </authorList>
    </citation>
    <scope>IDENTIFICATION</scope>
    <source>
        <strain evidence="14">breed Abyssinian</strain>
    </source>
</reference>
<evidence type="ECO:0000256" key="5">
    <source>
        <dbReference type="ARBA" id="ARBA00022541"/>
    </source>
</evidence>
<accession>A0ABI8ARL1</accession>
<dbReference type="Gene3D" id="2.30.30.140">
    <property type="match status" value="1"/>
</dbReference>
<proteinExistence type="inferred from homology"/>
<keyword evidence="5" id="KW-0517">Myogenesis</keyword>
<evidence type="ECO:0000256" key="11">
    <source>
        <dbReference type="ARBA" id="ARBA00039350"/>
    </source>
</evidence>
<evidence type="ECO:0000313" key="15">
    <source>
        <dbReference type="Proteomes" id="UP000823872"/>
    </source>
</evidence>
<name>A0ABI8ARL1_FELCA</name>
<gene>
    <name evidence="14" type="primary">HDGFL2</name>
</gene>
<dbReference type="GeneID" id="101081363"/>
<evidence type="ECO:0000256" key="2">
    <source>
        <dbReference type="ARBA" id="ARBA00004496"/>
    </source>
</evidence>
<protein>
    <recommendedName>
        <fullName evidence="11">Hepatoma-derived growth factor-related protein 2</fullName>
    </recommendedName>
</protein>
<dbReference type="PANTHER" id="PTHR12550:SF18">
    <property type="entry name" value="HEPATOMA-DERIVED GROWTH FACTOR-RELATED PROTEIN 2"/>
    <property type="match status" value="1"/>
</dbReference>
<keyword evidence="15" id="KW-1185">Reference proteome</keyword>
<evidence type="ECO:0000313" key="14">
    <source>
        <dbReference type="Ensembl" id="ENSFCTP00005061772.1"/>
    </source>
</evidence>
<dbReference type="Gene3D" id="1.20.930.10">
    <property type="entry name" value="Conserved domain common to transcription factors TFIIS, elongin A, CRSP70"/>
    <property type="match status" value="1"/>
</dbReference>
<dbReference type="SUPFAM" id="SSF140576">
    <property type="entry name" value="HIV integrase-binding domain"/>
    <property type="match status" value="1"/>
</dbReference>
<dbReference type="PANTHER" id="PTHR12550">
    <property type="entry name" value="HEPATOMA-DERIVED GROWTH FACTOR-RELATED"/>
    <property type="match status" value="1"/>
</dbReference>
<feature type="region of interest" description="Disordered" evidence="12">
    <location>
        <begin position="489"/>
        <end position="607"/>
    </location>
</feature>
<sequence length="607" mass="67578">MPHAFKPGDLVFAKMKGYPHWPARIDDIADGAVKPPPNKYPIFFFGTHETAFLGPKDLFPYDKCKDKYGKPNKRKGFNEGLWEIQNNPHASYSAPLMSVSKRARKASSDLDQASVSPSEEENSESSSESEKTSDQDFTPEKKAMVRAPRRGPPAGRKKKKAPSASDSDSKAESDGAKGEPVAVARSAPSSASSSSSSSSDSDVSVKKPPRGRKPAEKPPPKPRGRKPKPERPPSSSSSDSDSDEVDRISEWKRRDEERRRELEARRRREQEEELRRLREQEKEEKERRRERERGEAPAGGSGGSSGDEPGDEDEPVRKRGRKGRGRGPQSSSDSGPEAEPQREAKKAARQSQSTEPSRRPSQKEKRGRPEERPRARPPKVERTRKRSEGFPPDRKVEKKKEPSVEEKLQKLHSEIKFALKVDNPDVKRCLNALEELGTLQVTSQILQKNTDVVATLKKIRRYKANKEVMEKAAEVYTRLKSRVLGPKIEAIQKATRTGTEKERAEVEKAEEALAGEEAPTERAEDELSADLSAPVNGEAMSQKGESAGDKEQEEGQNSEEGLGCGSSEEPLHNDSAQEAPELDMPGKERQERSRVRIASESLDEEDS</sequence>
<dbReference type="RefSeq" id="XP_044899990.1">
    <property type="nucleotide sequence ID" value="XM_045044055.1"/>
</dbReference>
<dbReference type="GeneTree" id="ENSGT00940000153942"/>
<feature type="compositionally biased region" description="Low complexity" evidence="12">
    <location>
        <begin position="558"/>
        <end position="568"/>
    </location>
</feature>
<keyword evidence="6" id="KW-0227">DNA damage</keyword>
<feature type="compositionally biased region" description="Basic and acidic residues" evidence="12">
    <location>
        <begin position="356"/>
        <end position="407"/>
    </location>
</feature>
<dbReference type="InterPro" id="IPR035441">
    <property type="entry name" value="TFIIS/LEDGF_dom_sf"/>
</dbReference>
<dbReference type="SUPFAM" id="SSF63748">
    <property type="entry name" value="Tudor/PWWP/MBT"/>
    <property type="match status" value="1"/>
</dbReference>
<reference evidence="14" key="2">
    <citation type="submission" date="2025-08" db="UniProtKB">
        <authorList>
            <consortium name="Ensembl"/>
        </authorList>
    </citation>
    <scope>IDENTIFICATION</scope>
    <source>
        <strain evidence="14">breed Abyssinian</strain>
    </source>
</reference>
<evidence type="ECO:0000256" key="7">
    <source>
        <dbReference type="ARBA" id="ARBA00023054"/>
    </source>
</evidence>
<evidence type="ECO:0000256" key="8">
    <source>
        <dbReference type="ARBA" id="ARBA00023172"/>
    </source>
</evidence>
<organism evidence="14 15">
    <name type="scientific">Felis catus</name>
    <name type="common">Cat</name>
    <name type="synonym">Felis silvestris catus</name>
    <dbReference type="NCBI Taxonomy" id="9685"/>
    <lineage>
        <taxon>Eukaryota</taxon>
        <taxon>Metazoa</taxon>
        <taxon>Chordata</taxon>
        <taxon>Craniata</taxon>
        <taxon>Vertebrata</taxon>
        <taxon>Euteleostomi</taxon>
        <taxon>Mammalia</taxon>
        <taxon>Eutheria</taxon>
        <taxon>Laurasiatheria</taxon>
        <taxon>Carnivora</taxon>
        <taxon>Feliformia</taxon>
        <taxon>Felidae</taxon>
        <taxon>Felinae</taxon>
        <taxon>Felis</taxon>
    </lineage>
</organism>